<evidence type="ECO:0000259" key="2">
    <source>
        <dbReference type="Pfam" id="PF16113"/>
    </source>
</evidence>
<dbReference type="InterPro" id="IPR045004">
    <property type="entry name" value="ECH_dom"/>
</dbReference>
<dbReference type="HOGENOM" id="CLU_009834_7_3_1"/>
<name>A0A015J1D1_RHIIW</name>
<dbReference type="InterPro" id="IPR014748">
    <property type="entry name" value="Enoyl-CoA_hydra_C"/>
</dbReference>
<dbReference type="CDD" id="cd06558">
    <property type="entry name" value="crotonase-like"/>
    <property type="match status" value="1"/>
</dbReference>
<dbReference type="PANTHER" id="PTHR42964">
    <property type="entry name" value="ENOYL-COA HYDRATASE"/>
    <property type="match status" value="1"/>
</dbReference>
<evidence type="ECO:0000313" key="3">
    <source>
        <dbReference type="EMBL" id="EXX63332.1"/>
    </source>
</evidence>
<evidence type="ECO:0000313" key="4">
    <source>
        <dbReference type="Proteomes" id="UP000022910"/>
    </source>
</evidence>
<dbReference type="Gene3D" id="1.10.12.10">
    <property type="entry name" value="Lyase 2-enoyl-coa Hydratase, Chain A, domain 2"/>
    <property type="match status" value="1"/>
</dbReference>
<dbReference type="Gene3D" id="3.90.226.10">
    <property type="entry name" value="2-enoyl-CoA Hydratase, Chain A, domain 1"/>
    <property type="match status" value="1"/>
</dbReference>
<feature type="domain" description="Enoyl-CoA hydratase/isomerase" evidence="2">
    <location>
        <begin position="14"/>
        <end position="267"/>
    </location>
</feature>
<dbReference type="PANTHER" id="PTHR42964:SF1">
    <property type="entry name" value="POLYKETIDE BIOSYNTHESIS ENOYL-COA HYDRATASE PKSH-RELATED"/>
    <property type="match status" value="1"/>
</dbReference>
<dbReference type="InterPro" id="IPR051683">
    <property type="entry name" value="Enoyl-CoA_Hydratase/Isomerase"/>
</dbReference>
<organism evidence="3 4">
    <name type="scientific">Rhizophagus irregularis (strain DAOM 197198w)</name>
    <name type="common">Glomus intraradices</name>
    <dbReference type="NCBI Taxonomy" id="1432141"/>
    <lineage>
        <taxon>Eukaryota</taxon>
        <taxon>Fungi</taxon>
        <taxon>Fungi incertae sedis</taxon>
        <taxon>Mucoromycota</taxon>
        <taxon>Glomeromycotina</taxon>
        <taxon>Glomeromycetes</taxon>
        <taxon>Glomerales</taxon>
        <taxon>Glomeraceae</taxon>
        <taxon>Rhizophagus</taxon>
    </lineage>
</organism>
<comment type="similarity">
    <text evidence="1">Belongs to the enoyl-CoA hydratase/isomerase family.</text>
</comment>
<dbReference type="SMR" id="A0A015J1D1"/>
<keyword evidence="4" id="KW-1185">Reference proteome</keyword>
<dbReference type="EMBL" id="JEMT01023989">
    <property type="protein sequence ID" value="EXX63332.1"/>
    <property type="molecule type" value="Genomic_DNA"/>
</dbReference>
<dbReference type="SUPFAM" id="SSF52096">
    <property type="entry name" value="ClpP/crotonase"/>
    <property type="match status" value="1"/>
</dbReference>
<dbReference type="OMA" id="ELVHYEV"/>
<dbReference type="InterPro" id="IPR029045">
    <property type="entry name" value="ClpP/crotonase-like_dom_sf"/>
</dbReference>
<dbReference type="Pfam" id="PF16113">
    <property type="entry name" value="ECH_2"/>
    <property type="match status" value="1"/>
</dbReference>
<dbReference type="AlphaFoldDB" id="A0A015J1D1"/>
<dbReference type="OrthoDB" id="448450at2759"/>
<protein>
    <recommendedName>
        <fullName evidence="2">Enoyl-CoA hydratase/isomerase domain-containing protein</fullName>
    </recommendedName>
</protein>
<reference evidence="3 4" key="1">
    <citation type="submission" date="2014-02" db="EMBL/GenBank/DDBJ databases">
        <title>Single nucleus genome sequencing reveals high similarity among nuclei of an endomycorrhizal fungus.</title>
        <authorList>
            <person name="Lin K."/>
            <person name="Geurts R."/>
            <person name="Zhang Z."/>
            <person name="Limpens E."/>
            <person name="Saunders D.G."/>
            <person name="Mu D."/>
            <person name="Pang E."/>
            <person name="Cao H."/>
            <person name="Cha H."/>
            <person name="Lin T."/>
            <person name="Zhou Q."/>
            <person name="Shang Y."/>
            <person name="Li Y."/>
            <person name="Ivanov S."/>
            <person name="Sharma T."/>
            <person name="Velzen R.V."/>
            <person name="Ruijter N.D."/>
            <person name="Aanen D.K."/>
            <person name="Win J."/>
            <person name="Kamoun S."/>
            <person name="Bisseling T."/>
            <person name="Huang S."/>
        </authorList>
    </citation>
    <scope>NUCLEOTIDE SEQUENCE [LARGE SCALE GENOMIC DNA]</scope>
    <source>
        <strain evidence="4">DAOM197198w</strain>
    </source>
</reference>
<gene>
    <name evidence="3" type="ORF">RirG_153170</name>
</gene>
<accession>A0A015J1D1</accession>
<evidence type="ECO:0000256" key="1">
    <source>
        <dbReference type="ARBA" id="ARBA00005254"/>
    </source>
</evidence>
<dbReference type="Proteomes" id="UP000022910">
    <property type="component" value="Unassembled WGS sequence"/>
</dbReference>
<proteinExistence type="inferred from homology"/>
<comment type="caution">
    <text evidence="3">The sequence shown here is derived from an EMBL/GenBank/DDBJ whole genome shotgun (WGS) entry which is preliminary data.</text>
</comment>
<sequence length="283" mass="31875">MSKEILLEINKHVATITLNKPERGNSLTLSMINEFLSIFRELENNSSISIIIITGKGKYFCTGMDLQRTNITSTPLTSSFSKNNNNNNKIDSIENGSLKTYEIGTLFYNTIKSSKKVIISKINGPVLGGGIGLMFVTDIRICNEKNFYFCFNEVKVGLLPAIISQYIVPELGLFKTKQYMLTGEKIFTKQALNDGIISTSATDDNDLNKKVEEYTKMLLSSAPKAMGKIKKLIQIINSTDINDDKKKDFIKEQFIQMMNSEEAIHGIKAFSMKQIPDWFKSNM</sequence>
<dbReference type="STRING" id="1432141.A0A015J1D1"/>